<gene>
    <name evidence="1" type="ORF">PG993_004777</name>
</gene>
<proteinExistence type="predicted"/>
<dbReference type="Proteomes" id="UP001444661">
    <property type="component" value="Unassembled WGS sequence"/>
</dbReference>
<organism evidence="1 2">
    <name type="scientific">Apiospora rasikravindrae</name>
    <dbReference type="NCBI Taxonomy" id="990691"/>
    <lineage>
        <taxon>Eukaryota</taxon>
        <taxon>Fungi</taxon>
        <taxon>Dikarya</taxon>
        <taxon>Ascomycota</taxon>
        <taxon>Pezizomycotina</taxon>
        <taxon>Sordariomycetes</taxon>
        <taxon>Xylariomycetidae</taxon>
        <taxon>Amphisphaeriales</taxon>
        <taxon>Apiosporaceae</taxon>
        <taxon>Apiospora</taxon>
    </lineage>
</organism>
<name>A0ABR1TDS9_9PEZI</name>
<reference evidence="1 2" key="1">
    <citation type="submission" date="2023-01" db="EMBL/GenBank/DDBJ databases">
        <title>Analysis of 21 Apiospora genomes using comparative genomics revels a genus with tremendous synthesis potential of carbohydrate active enzymes and secondary metabolites.</title>
        <authorList>
            <person name="Sorensen T."/>
        </authorList>
    </citation>
    <scope>NUCLEOTIDE SEQUENCE [LARGE SCALE GENOMIC DNA]</scope>
    <source>
        <strain evidence="1 2">CBS 33761</strain>
    </source>
</reference>
<dbReference type="EMBL" id="JAQQWK010000003">
    <property type="protein sequence ID" value="KAK8044753.1"/>
    <property type="molecule type" value="Genomic_DNA"/>
</dbReference>
<sequence>MSGSHSRLIHPQAPHISPQDVLHQRRERQHCCSPALPANVAIFSPAEPRTAKALLNGKLFTRLTVGAQTEPAKLAQALKSHGAYCTSHRNIVLIFDADSEEGDVEDIHHEHFRLVCLAFKEHDISLDVAGCIFDVANVLQAGFQLDELKSGSVLVIDLMGGDDDDDSDDDDDAGLEALLAKGAGAGATMS</sequence>
<keyword evidence="2" id="KW-1185">Reference proteome</keyword>
<protein>
    <submittedName>
        <fullName evidence="1">Uncharacterized protein</fullName>
    </submittedName>
</protein>
<accession>A0ABR1TDS9</accession>
<comment type="caution">
    <text evidence="1">The sequence shown here is derived from an EMBL/GenBank/DDBJ whole genome shotgun (WGS) entry which is preliminary data.</text>
</comment>
<evidence type="ECO:0000313" key="2">
    <source>
        <dbReference type="Proteomes" id="UP001444661"/>
    </source>
</evidence>
<evidence type="ECO:0000313" key="1">
    <source>
        <dbReference type="EMBL" id="KAK8044753.1"/>
    </source>
</evidence>